<feature type="transmembrane region" description="Helical" evidence="2">
    <location>
        <begin position="249"/>
        <end position="269"/>
    </location>
</feature>
<dbReference type="Proteomes" id="UP001328107">
    <property type="component" value="Unassembled WGS sequence"/>
</dbReference>
<organism evidence="3 4">
    <name type="scientific">Pristionchus mayeri</name>
    <dbReference type="NCBI Taxonomy" id="1317129"/>
    <lineage>
        <taxon>Eukaryota</taxon>
        <taxon>Metazoa</taxon>
        <taxon>Ecdysozoa</taxon>
        <taxon>Nematoda</taxon>
        <taxon>Chromadorea</taxon>
        <taxon>Rhabditida</taxon>
        <taxon>Rhabditina</taxon>
        <taxon>Diplogasteromorpha</taxon>
        <taxon>Diplogasteroidea</taxon>
        <taxon>Neodiplogasteridae</taxon>
        <taxon>Pristionchus</taxon>
    </lineage>
</organism>
<gene>
    <name evidence="3" type="ORF">PMAYCL1PPCAC_15220</name>
</gene>
<protein>
    <recommendedName>
        <fullName evidence="5">G protein-coupled receptor</fullName>
    </recommendedName>
</protein>
<reference evidence="4" key="1">
    <citation type="submission" date="2022-10" db="EMBL/GenBank/DDBJ databases">
        <title>Genome assembly of Pristionchus species.</title>
        <authorList>
            <person name="Yoshida K."/>
            <person name="Sommer R.J."/>
        </authorList>
    </citation>
    <scope>NUCLEOTIDE SEQUENCE [LARGE SCALE GENOMIC DNA]</scope>
    <source>
        <strain evidence="4">RS5460</strain>
    </source>
</reference>
<evidence type="ECO:0000256" key="1">
    <source>
        <dbReference type="ARBA" id="ARBA00006803"/>
    </source>
</evidence>
<dbReference type="PANTHER" id="PTHR23128:SF132">
    <property type="entry name" value="SERPENTINE RECEPTOR, CLASS E (EPSILON)-RELATED"/>
    <property type="match status" value="1"/>
</dbReference>
<dbReference type="EMBL" id="BTRK01000004">
    <property type="protein sequence ID" value="GMR45025.1"/>
    <property type="molecule type" value="Genomic_DNA"/>
</dbReference>
<proteinExistence type="inferred from homology"/>
<sequence>MNLRFFYPAPDLLTVYGPENATYWFMLLVRSEAFTQYKIVYFLAVFIEVFALLAGYLLHIRGFVRFWRLRAIHVNCLLIVAHVYASIGLGIFGRLLTVLYEAGKLHTSGLESAPIPFLAIIRQSSYAEAFYVLIVCMIERTCATIYVADYEKNPRLHVSFLLMALLFIASYATGYAIVAGVLSAFWFTVAIQFSNICCALWFRRLIRYNEGRLARLTDQMRRHTDEYSLSLRLQLKENIWSMKKIEFGVYLHTVGLTLNTLIVFGPTLILTAPEQFEALQWFTSAGNLAYALSLLFTSPWLEVAIAIHTGRVPPALRTLLGTKYFSKKMPLPKSECDSYFGRLDSQWNTVLNMRDSR</sequence>
<evidence type="ECO:0000313" key="4">
    <source>
        <dbReference type="Proteomes" id="UP001328107"/>
    </source>
</evidence>
<dbReference type="GO" id="GO:0007606">
    <property type="term" value="P:sensory perception of chemical stimulus"/>
    <property type="evidence" value="ECO:0007669"/>
    <property type="project" value="InterPro"/>
</dbReference>
<accession>A0AAN5CIL2</accession>
<keyword evidence="2" id="KW-0472">Membrane</keyword>
<feature type="transmembrane region" description="Helical" evidence="2">
    <location>
        <begin position="72"/>
        <end position="92"/>
    </location>
</feature>
<feature type="transmembrane region" description="Helical" evidence="2">
    <location>
        <begin position="39"/>
        <end position="60"/>
    </location>
</feature>
<keyword evidence="2" id="KW-0812">Transmembrane</keyword>
<dbReference type="AlphaFoldDB" id="A0AAN5CIL2"/>
<feature type="non-terminal residue" evidence="3">
    <location>
        <position position="357"/>
    </location>
</feature>
<dbReference type="Pfam" id="PF03125">
    <property type="entry name" value="Sre"/>
    <property type="match status" value="1"/>
</dbReference>
<keyword evidence="4" id="KW-1185">Reference proteome</keyword>
<name>A0AAN5CIL2_9BILA</name>
<feature type="transmembrane region" description="Helical" evidence="2">
    <location>
        <begin position="160"/>
        <end position="178"/>
    </location>
</feature>
<keyword evidence="2" id="KW-1133">Transmembrane helix</keyword>
<dbReference type="GO" id="GO:0016020">
    <property type="term" value="C:membrane"/>
    <property type="evidence" value="ECO:0007669"/>
    <property type="project" value="InterPro"/>
</dbReference>
<dbReference type="InterPro" id="IPR004151">
    <property type="entry name" value="7TM_GPCR_serpentine_rcpt_Sre"/>
</dbReference>
<comment type="caution">
    <text evidence="3">The sequence shown here is derived from an EMBL/GenBank/DDBJ whole genome shotgun (WGS) entry which is preliminary data.</text>
</comment>
<evidence type="ECO:0008006" key="5">
    <source>
        <dbReference type="Google" id="ProtNLM"/>
    </source>
</evidence>
<dbReference type="PANTHER" id="PTHR23128">
    <property type="entry name" value="SERPENTINE RECEPTOR, CLASS E (EPSILON)-RELATED"/>
    <property type="match status" value="1"/>
</dbReference>
<comment type="similarity">
    <text evidence="1">Belongs to the nematode receptor-like protein sre family.</text>
</comment>
<evidence type="ECO:0000256" key="2">
    <source>
        <dbReference type="SAM" id="Phobius"/>
    </source>
</evidence>
<feature type="transmembrane region" description="Helical" evidence="2">
    <location>
        <begin position="184"/>
        <end position="202"/>
    </location>
</feature>
<evidence type="ECO:0000313" key="3">
    <source>
        <dbReference type="EMBL" id="GMR45025.1"/>
    </source>
</evidence>
<feature type="transmembrane region" description="Helical" evidence="2">
    <location>
        <begin position="289"/>
        <end position="307"/>
    </location>
</feature>